<dbReference type="InterPro" id="IPR004557">
    <property type="entry name" value="PrmC-related"/>
</dbReference>
<comment type="caution">
    <text evidence="8">The sequence shown here is derived from an EMBL/GenBank/DDBJ whole genome shotgun (WGS) entry which is preliminary data.</text>
</comment>
<dbReference type="CDD" id="cd02440">
    <property type="entry name" value="AdoMet_MTases"/>
    <property type="match status" value="1"/>
</dbReference>
<evidence type="ECO:0000256" key="2">
    <source>
        <dbReference type="ARBA" id="ARBA00006149"/>
    </source>
</evidence>
<dbReference type="EMBL" id="JARJCW010000004">
    <property type="protein sequence ID" value="KAJ7225892.1"/>
    <property type="molecule type" value="Genomic_DNA"/>
</dbReference>
<dbReference type="GO" id="GO:0008757">
    <property type="term" value="F:S-adenosylmethionine-dependent methyltransferase activity"/>
    <property type="evidence" value="ECO:0007669"/>
    <property type="project" value="TreeGrafter"/>
</dbReference>
<sequence length="218" mass="23870">MLPTPDLSHLRAEDYEHVYEPAEDTFILLDALEHDADKLTRMRPRISLEIGSGSGCVSTFLGHVLGSSACIYLCTDINPRACVCSAATGRQNKVSLDLVNADLAHPLLARLQNRVDIILFNPPYVPTVPDEASTSQTERDIGGAWAGGADGMQVTDLFIPQVAELLSPAGRFYLVAVAQNNIPAIQRRMQEDYSLASQVILRRLAGREYLSVICFTRA</sequence>
<dbReference type="InterPro" id="IPR029063">
    <property type="entry name" value="SAM-dependent_MTases_sf"/>
</dbReference>
<dbReference type="Proteomes" id="UP001219525">
    <property type="component" value="Unassembled WGS sequence"/>
</dbReference>
<proteinExistence type="inferred from homology"/>
<evidence type="ECO:0000313" key="8">
    <source>
        <dbReference type="EMBL" id="KAJ7225892.1"/>
    </source>
</evidence>
<evidence type="ECO:0000313" key="9">
    <source>
        <dbReference type="Proteomes" id="UP001219525"/>
    </source>
</evidence>
<name>A0AAD6YQB6_9AGAR</name>
<reference evidence="8" key="1">
    <citation type="submission" date="2023-03" db="EMBL/GenBank/DDBJ databases">
        <title>Massive genome expansion in bonnet fungi (Mycena s.s.) driven by repeated elements and novel gene families across ecological guilds.</title>
        <authorList>
            <consortium name="Lawrence Berkeley National Laboratory"/>
            <person name="Harder C.B."/>
            <person name="Miyauchi S."/>
            <person name="Viragh M."/>
            <person name="Kuo A."/>
            <person name="Thoen E."/>
            <person name="Andreopoulos B."/>
            <person name="Lu D."/>
            <person name="Skrede I."/>
            <person name="Drula E."/>
            <person name="Henrissat B."/>
            <person name="Morin E."/>
            <person name="Kohler A."/>
            <person name="Barry K."/>
            <person name="LaButti K."/>
            <person name="Morin E."/>
            <person name="Salamov A."/>
            <person name="Lipzen A."/>
            <person name="Mereny Z."/>
            <person name="Hegedus B."/>
            <person name="Baldrian P."/>
            <person name="Stursova M."/>
            <person name="Weitz H."/>
            <person name="Taylor A."/>
            <person name="Grigoriev I.V."/>
            <person name="Nagy L.G."/>
            <person name="Martin F."/>
            <person name="Kauserud H."/>
        </authorList>
    </citation>
    <scope>NUCLEOTIDE SEQUENCE</scope>
    <source>
        <strain evidence="8">9144</strain>
    </source>
</reference>
<dbReference type="PROSITE" id="PS00092">
    <property type="entry name" value="N6_MTASE"/>
    <property type="match status" value="1"/>
</dbReference>
<gene>
    <name evidence="8" type="ORF">GGX14DRAFT_129295</name>
</gene>
<comment type="similarity">
    <text evidence="2">Belongs to the eukaryotic/archaeal PrmC-related family.</text>
</comment>
<protein>
    <submittedName>
        <fullName evidence="8">S-adenosyl-L-methionine-dependent methyltransferase</fullName>
    </submittedName>
</protein>
<dbReference type="GO" id="GO:0003676">
    <property type="term" value="F:nucleic acid binding"/>
    <property type="evidence" value="ECO:0007669"/>
    <property type="project" value="InterPro"/>
</dbReference>
<dbReference type="GO" id="GO:0005634">
    <property type="term" value="C:nucleus"/>
    <property type="evidence" value="ECO:0007669"/>
    <property type="project" value="UniProtKB-SubCell"/>
</dbReference>
<dbReference type="AlphaFoldDB" id="A0AAD6YQB6"/>
<evidence type="ECO:0000259" key="7">
    <source>
        <dbReference type="Pfam" id="PF05175"/>
    </source>
</evidence>
<dbReference type="PANTHER" id="PTHR45875">
    <property type="entry name" value="METHYLTRANSFERASE N6AMT1"/>
    <property type="match status" value="1"/>
</dbReference>
<keyword evidence="6" id="KW-0539">Nucleus</keyword>
<dbReference type="InterPro" id="IPR007848">
    <property type="entry name" value="Small_mtfrase_dom"/>
</dbReference>
<keyword evidence="5" id="KW-0949">S-adenosyl-L-methionine</keyword>
<evidence type="ECO:0000256" key="6">
    <source>
        <dbReference type="ARBA" id="ARBA00023242"/>
    </source>
</evidence>
<accession>A0AAD6YQB6</accession>
<dbReference type="InterPro" id="IPR002052">
    <property type="entry name" value="DNA_methylase_N6_adenine_CS"/>
</dbReference>
<feature type="domain" description="Methyltransferase small" evidence="7">
    <location>
        <begin position="43"/>
        <end position="125"/>
    </location>
</feature>
<evidence type="ECO:0000256" key="4">
    <source>
        <dbReference type="ARBA" id="ARBA00022679"/>
    </source>
</evidence>
<keyword evidence="3 8" id="KW-0489">Methyltransferase</keyword>
<dbReference type="GO" id="GO:0035657">
    <property type="term" value="C:eRF1 methyltransferase complex"/>
    <property type="evidence" value="ECO:0007669"/>
    <property type="project" value="TreeGrafter"/>
</dbReference>
<dbReference type="Gene3D" id="3.40.50.150">
    <property type="entry name" value="Vaccinia Virus protein VP39"/>
    <property type="match status" value="1"/>
</dbReference>
<feature type="non-terminal residue" evidence="8">
    <location>
        <position position="218"/>
    </location>
</feature>
<dbReference type="GO" id="GO:0008276">
    <property type="term" value="F:protein methyltransferase activity"/>
    <property type="evidence" value="ECO:0007669"/>
    <property type="project" value="TreeGrafter"/>
</dbReference>
<dbReference type="PANTHER" id="PTHR45875:SF1">
    <property type="entry name" value="METHYLTRANSFERASE N6AMT1"/>
    <property type="match status" value="1"/>
</dbReference>
<dbReference type="GO" id="GO:0032259">
    <property type="term" value="P:methylation"/>
    <property type="evidence" value="ECO:0007669"/>
    <property type="project" value="UniProtKB-KW"/>
</dbReference>
<dbReference type="FunFam" id="3.40.50.150:FF:000077">
    <property type="entry name" value="HemK methyltransferase family member 2"/>
    <property type="match status" value="1"/>
</dbReference>
<organism evidence="8 9">
    <name type="scientific">Mycena pura</name>
    <dbReference type="NCBI Taxonomy" id="153505"/>
    <lineage>
        <taxon>Eukaryota</taxon>
        <taxon>Fungi</taxon>
        <taxon>Dikarya</taxon>
        <taxon>Basidiomycota</taxon>
        <taxon>Agaricomycotina</taxon>
        <taxon>Agaricomycetes</taxon>
        <taxon>Agaricomycetidae</taxon>
        <taxon>Agaricales</taxon>
        <taxon>Marasmiineae</taxon>
        <taxon>Mycenaceae</taxon>
        <taxon>Mycena</taxon>
    </lineage>
</organism>
<dbReference type="SUPFAM" id="SSF53335">
    <property type="entry name" value="S-adenosyl-L-methionine-dependent methyltransferases"/>
    <property type="match status" value="1"/>
</dbReference>
<comment type="subcellular location">
    <subcellularLocation>
        <location evidence="1">Nucleus</location>
    </subcellularLocation>
</comment>
<dbReference type="Pfam" id="PF05175">
    <property type="entry name" value="MTS"/>
    <property type="match status" value="1"/>
</dbReference>
<evidence type="ECO:0000256" key="1">
    <source>
        <dbReference type="ARBA" id="ARBA00004123"/>
    </source>
</evidence>
<keyword evidence="9" id="KW-1185">Reference proteome</keyword>
<keyword evidence="4" id="KW-0808">Transferase</keyword>
<dbReference type="NCBIfam" id="TIGR00537">
    <property type="entry name" value="hemK_rel_arch"/>
    <property type="match status" value="1"/>
</dbReference>
<evidence type="ECO:0000256" key="3">
    <source>
        <dbReference type="ARBA" id="ARBA00022603"/>
    </source>
</evidence>
<dbReference type="InterPro" id="IPR052190">
    <property type="entry name" value="Euk-Arch_PrmC-MTase"/>
</dbReference>
<evidence type="ECO:0000256" key="5">
    <source>
        <dbReference type="ARBA" id="ARBA00022691"/>
    </source>
</evidence>